<evidence type="ECO:0000313" key="3">
    <source>
        <dbReference type="EMBL" id="QDT44275.1"/>
    </source>
</evidence>
<organism evidence="3 4">
    <name type="scientific">Gimesia alba</name>
    <dbReference type="NCBI Taxonomy" id="2527973"/>
    <lineage>
        <taxon>Bacteria</taxon>
        <taxon>Pseudomonadati</taxon>
        <taxon>Planctomycetota</taxon>
        <taxon>Planctomycetia</taxon>
        <taxon>Planctomycetales</taxon>
        <taxon>Planctomycetaceae</taxon>
        <taxon>Gimesia</taxon>
    </lineage>
</organism>
<sequence precursor="true">MNRIFTLHLICIIFANSFCRVSLASENSPLQIDEILTVWKQRSERIQSASFEVSVKQTRSKRHFKLNSDEEEEKAVNPAPVEEDKLAKDYITFNLNYSLLFDAPRVFCRIKGQWPDKSLQSKDFGRTMVTDGKYASDLGSFQGHPTGTIYADSGWRGNSIFALKPIRWALCPSDASLGIPLNEFKPIPELQSIDNIQCTVLERDISQNSEAPGYRKIILWITPEQNDCVVLKYALQEMGRTIVAYHCQYDFSQPVGAIPTSWFTIWFFKDGGTRIRIDANVKSHEINPVVEDSDFQIDFPVGTFVTDMRKHDRYNHELNYIVRKNGKKRIVLWEERDKTYDELLASNTPQPTQQINSTINIRFLITVINVILVLVILSIVFYKRYKTKA</sequence>
<proteinExistence type="predicted"/>
<dbReference type="Proteomes" id="UP000317171">
    <property type="component" value="Chromosome"/>
</dbReference>
<evidence type="ECO:0000256" key="1">
    <source>
        <dbReference type="SAM" id="Phobius"/>
    </source>
</evidence>
<dbReference type="OrthoDB" id="270215at2"/>
<accession>A0A517RK61</accession>
<feature type="chain" id="PRO_5022117667" evidence="2">
    <location>
        <begin position="25"/>
        <end position="389"/>
    </location>
</feature>
<keyword evidence="1" id="KW-0812">Transmembrane</keyword>
<evidence type="ECO:0000256" key="2">
    <source>
        <dbReference type="SAM" id="SignalP"/>
    </source>
</evidence>
<name>A0A517RK61_9PLAN</name>
<keyword evidence="1" id="KW-1133">Transmembrane helix</keyword>
<reference evidence="3 4" key="1">
    <citation type="submission" date="2019-02" db="EMBL/GenBank/DDBJ databases">
        <title>Deep-cultivation of Planctomycetes and their phenomic and genomic characterization uncovers novel biology.</title>
        <authorList>
            <person name="Wiegand S."/>
            <person name="Jogler M."/>
            <person name="Boedeker C."/>
            <person name="Pinto D."/>
            <person name="Vollmers J."/>
            <person name="Rivas-Marin E."/>
            <person name="Kohn T."/>
            <person name="Peeters S.H."/>
            <person name="Heuer A."/>
            <person name="Rast P."/>
            <person name="Oberbeckmann S."/>
            <person name="Bunk B."/>
            <person name="Jeske O."/>
            <person name="Meyerdierks A."/>
            <person name="Storesund J.E."/>
            <person name="Kallscheuer N."/>
            <person name="Luecker S."/>
            <person name="Lage O.M."/>
            <person name="Pohl T."/>
            <person name="Merkel B.J."/>
            <person name="Hornburger P."/>
            <person name="Mueller R.-W."/>
            <person name="Bruemmer F."/>
            <person name="Labrenz M."/>
            <person name="Spormann A.M."/>
            <person name="Op den Camp H."/>
            <person name="Overmann J."/>
            <person name="Amann R."/>
            <person name="Jetten M.S.M."/>
            <person name="Mascher T."/>
            <person name="Medema M.H."/>
            <person name="Devos D.P."/>
            <person name="Kaster A.-K."/>
            <person name="Ovreas L."/>
            <person name="Rohde M."/>
            <person name="Galperin M.Y."/>
            <person name="Jogler C."/>
        </authorList>
    </citation>
    <scope>NUCLEOTIDE SEQUENCE [LARGE SCALE GENOMIC DNA]</scope>
    <source>
        <strain evidence="3 4">Pan241w</strain>
    </source>
</reference>
<dbReference type="RefSeq" id="WP_145219604.1">
    <property type="nucleotide sequence ID" value="NZ_CP036269.1"/>
</dbReference>
<dbReference type="AlphaFoldDB" id="A0A517RK61"/>
<dbReference type="EMBL" id="CP036269">
    <property type="protein sequence ID" value="QDT44275.1"/>
    <property type="molecule type" value="Genomic_DNA"/>
</dbReference>
<dbReference type="KEGG" id="gaz:Pan241w_43830"/>
<keyword evidence="1" id="KW-0472">Membrane</keyword>
<feature type="transmembrane region" description="Helical" evidence="1">
    <location>
        <begin position="361"/>
        <end position="382"/>
    </location>
</feature>
<keyword evidence="2" id="KW-0732">Signal</keyword>
<feature type="signal peptide" evidence="2">
    <location>
        <begin position="1"/>
        <end position="24"/>
    </location>
</feature>
<protein>
    <submittedName>
        <fullName evidence="3">Uncharacterized protein</fullName>
    </submittedName>
</protein>
<keyword evidence="4" id="KW-1185">Reference proteome</keyword>
<gene>
    <name evidence="3" type="ORF">Pan241w_43830</name>
</gene>
<evidence type="ECO:0000313" key="4">
    <source>
        <dbReference type="Proteomes" id="UP000317171"/>
    </source>
</evidence>